<dbReference type="RefSeq" id="WP_140544071.1">
    <property type="nucleotide sequence ID" value="NZ_CP041070.1"/>
</dbReference>
<sequence>MVAHLRKSCLNAQFEVIKKRLTEKYSYYNTKEKLIEYYPDSVGFFPQDVKQVAYKSNAKFPIKQASKKGDLIQIWKAGEVARYAFPIKIVESMIDQILENDKDGYCIVDGSDNIISKPFDTQEEAQIELLKNDRYLNGGGYGIFFFKKENTSA</sequence>
<organism evidence="1 2">
    <name type="scientific">Halarcobacter anaerophilus</name>
    <dbReference type="NCBI Taxonomy" id="877500"/>
    <lineage>
        <taxon>Bacteria</taxon>
        <taxon>Pseudomonadati</taxon>
        <taxon>Campylobacterota</taxon>
        <taxon>Epsilonproteobacteria</taxon>
        <taxon>Campylobacterales</taxon>
        <taxon>Arcobacteraceae</taxon>
        <taxon>Halarcobacter</taxon>
    </lineage>
</organism>
<keyword evidence="2" id="KW-1185">Reference proteome</keyword>
<protein>
    <submittedName>
        <fullName evidence="1">Uncharacterized protein</fullName>
    </submittedName>
</protein>
<dbReference type="AlphaFoldDB" id="A0A4Q0Y2Z1"/>
<accession>A0A4Q0Y2Z1</accession>
<dbReference type="EMBL" id="PDKO01000003">
    <property type="protein sequence ID" value="RXJ63594.1"/>
    <property type="molecule type" value="Genomic_DNA"/>
</dbReference>
<evidence type="ECO:0000313" key="2">
    <source>
        <dbReference type="Proteomes" id="UP000290191"/>
    </source>
</evidence>
<name>A0A4Q0Y2Z1_9BACT</name>
<gene>
    <name evidence="1" type="ORF">CRV06_05220</name>
</gene>
<proteinExistence type="predicted"/>
<reference evidence="1 2" key="1">
    <citation type="submission" date="2017-10" db="EMBL/GenBank/DDBJ databases">
        <title>Genomics of the genus Arcobacter.</title>
        <authorList>
            <person name="Perez-Cataluna A."/>
            <person name="Figueras M.J."/>
        </authorList>
    </citation>
    <scope>NUCLEOTIDE SEQUENCE [LARGE SCALE GENOMIC DNA]</scope>
    <source>
        <strain evidence="1 2">DSM 24636</strain>
    </source>
</reference>
<comment type="caution">
    <text evidence="1">The sequence shown here is derived from an EMBL/GenBank/DDBJ whole genome shotgun (WGS) entry which is preliminary data.</text>
</comment>
<evidence type="ECO:0000313" key="1">
    <source>
        <dbReference type="EMBL" id="RXJ63594.1"/>
    </source>
</evidence>
<dbReference type="Proteomes" id="UP000290191">
    <property type="component" value="Unassembled WGS sequence"/>
</dbReference>